<feature type="region of interest" description="Disordered" evidence="1">
    <location>
        <begin position="152"/>
        <end position="186"/>
    </location>
</feature>
<evidence type="ECO:0000256" key="1">
    <source>
        <dbReference type="SAM" id="MobiDB-lite"/>
    </source>
</evidence>
<feature type="compositionally biased region" description="Acidic residues" evidence="1">
    <location>
        <begin position="348"/>
        <end position="360"/>
    </location>
</feature>
<feature type="compositionally biased region" description="Acidic residues" evidence="1">
    <location>
        <begin position="574"/>
        <end position="585"/>
    </location>
</feature>
<feature type="region of interest" description="Disordered" evidence="1">
    <location>
        <begin position="59"/>
        <end position="134"/>
    </location>
</feature>
<accession>A0A2M3YY83</accession>
<dbReference type="EMBL" id="GGFM01000437">
    <property type="protein sequence ID" value="MBW21188.1"/>
    <property type="molecule type" value="Transcribed_RNA"/>
</dbReference>
<feature type="compositionally biased region" description="Polar residues" evidence="1">
    <location>
        <begin position="594"/>
        <end position="603"/>
    </location>
</feature>
<name>A0A2M3YY83_9DIPT</name>
<evidence type="ECO:0000313" key="2">
    <source>
        <dbReference type="EMBL" id="MBW21188.1"/>
    </source>
</evidence>
<feature type="region of interest" description="Disordered" evidence="1">
    <location>
        <begin position="1054"/>
        <end position="1406"/>
    </location>
</feature>
<organism evidence="2">
    <name type="scientific">Anopheles braziliensis</name>
    <dbReference type="NCBI Taxonomy" id="58242"/>
    <lineage>
        <taxon>Eukaryota</taxon>
        <taxon>Metazoa</taxon>
        <taxon>Ecdysozoa</taxon>
        <taxon>Arthropoda</taxon>
        <taxon>Hexapoda</taxon>
        <taxon>Insecta</taxon>
        <taxon>Pterygota</taxon>
        <taxon>Neoptera</taxon>
        <taxon>Endopterygota</taxon>
        <taxon>Diptera</taxon>
        <taxon>Nematocera</taxon>
        <taxon>Culicoidea</taxon>
        <taxon>Culicidae</taxon>
        <taxon>Anophelinae</taxon>
        <taxon>Anopheles</taxon>
    </lineage>
</organism>
<feature type="region of interest" description="Disordered" evidence="1">
    <location>
        <begin position="1418"/>
        <end position="1439"/>
    </location>
</feature>
<feature type="region of interest" description="Disordered" evidence="1">
    <location>
        <begin position="317"/>
        <end position="513"/>
    </location>
</feature>
<feature type="compositionally biased region" description="Basic and acidic residues" evidence="1">
    <location>
        <begin position="1418"/>
        <end position="1429"/>
    </location>
</feature>
<feature type="compositionally biased region" description="Basic and acidic residues" evidence="1">
    <location>
        <begin position="410"/>
        <end position="430"/>
    </location>
</feature>
<feature type="compositionally biased region" description="Polar residues" evidence="1">
    <location>
        <begin position="366"/>
        <end position="379"/>
    </location>
</feature>
<feature type="compositionally biased region" description="Low complexity" evidence="1">
    <location>
        <begin position="451"/>
        <end position="467"/>
    </location>
</feature>
<sequence length="1481" mass="155533">MDMNDSKSNGLLAENTSIPLEDHKAFDDIQNFMLESAMVEPKSAASSLCVGPVDDMGFLSDGGLGPETDVDGLHESKQSPSPMLLTEQDEEDDEEQSLHRAVQAIGNGDTEHETASVGSVDTATAADYNPFGTGVQSSNVLVVESPNALEVDINDSHADIEEEDPTSPSSVSADPVDLSEDHGMDLNVPHVNGTGLGASEYDDHHDGEGGAAYAGDAVDEQQQEDGVEVHQKPALMSEEIVPLMKSIDEPIVNDLLGADAIVDNKLIDQLDSFGISEAIRRQLIEQQVTGAPMHHHEHDEDDDDGQLVLEEKHSELDGAEKEDLHHEKAFDSDYGHDHQSADVKQDDDAGCCEDSEEDEWDYVKVNKQQAQELETTTPSDHAEFGNTKSDDSSAEQQQHRFDQQQDPEEERQVERLLDQQEVEQQKPKEEEKEEEAEVAQYKQNNIDDEQQLPQEPQQHQQQQQQLEENSEPEFDQQPKEEQAVLFDQQELEQQQPEETTAVPSIAENEQQVTDILGDSSAAYSTVPVGVNATDDVISGGGVATEVVNLLNDSKEEIPQPTTAEATPSPLPSDTYEEQQPEEAEERFETQQAEILSSANTMETSMFGGSLSGQSPMSPESPLSPVQDSNLVAQEKDLFGGNAQQDLMMDVHSVSSPADEELNEKHMYETEEKALHLAGAGAAGDMMSWQLNPEAKEFVPPGAPGAGLNVESTPFTPPRMLEHENFKLRDDTIVAQSPRKGAASSLEDMDLPQENDFQTEMDKRPHEFELEAANGVGEPISEQARVMSPLTSPPIFEELREEVVPATNGEDGGLYGQQVDADAVSGDSELLNKVQELPDGEEEVTQQEHQDTFAAAPNVQSPAFGEDVQVNLMETEPSSAKEEQYVEQKETVDESPIQTLGSDFVQDFSQLSFNNGYGTGEPTAYGANPFLQQQEIEAPVAPTVAEDVSPSYDAPSMVKEEIAIEAQLVAPVSESKPMEPVPVEAVSSPTPDPTPALAVTETTPEVAVEEQKPVEDKPLEPATPSQDNASSVAPIAVAAAAATAAVAAVGVAAAAATAASNKTAKPKASAPTAAAKKPSGTASAPAKAAPASKVTASRASTAASSTTTTAAARKPPTSAPLAAKKAPSAATKTTPTMNGGTKEARPASAASTKSTTLSAKTTKPASSKPAVSNNSTTPTSSSVAAARAKASSTASSTTTTKAASATGSSTTRTAPKLSAATGGAGGKPTTTTTTTSSRLSTVGSAARPASASSRPSSAISEKSSSNTTVPSKPATTVKRTVAAKSTVTNGTSVTDGTTKATKTTTSTTTSATSRTSTAPKTSTLTAAKKPATATTDGGKTTGSTTTTTTASKAKSTSLTASSKTGTTTRTSLAPRPAAGAATSPAARKLQNGTAAAPKKMAASPTPIVIRKPGTVAKKEQQQKQQVKEEVASSETVSVTTTTTTTMAVESTIVSEGGGDVPNAAAAIDLLVAQSDQLVPHAM</sequence>
<feature type="compositionally biased region" description="Low complexity" evidence="1">
    <location>
        <begin position="1145"/>
        <end position="1264"/>
    </location>
</feature>
<reference evidence="2" key="1">
    <citation type="submission" date="2018-01" db="EMBL/GenBank/DDBJ databases">
        <title>An insight into the sialome of Amazonian anophelines.</title>
        <authorList>
            <person name="Ribeiro J.M."/>
            <person name="Scarpassa V."/>
            <person name="Calvo E."/>
        </authorList>
    </citation>
    <scope>NUCLEOTIDE SEQUENCE</scope>
    <source>
        <tissue evidence="2">Salivary glands</tissue>
    </source>
</reference>
<feature type="compositionally biased region" description="Polar residues" evidence="1">
    <location>
        <begin position="1265"/>
        <end position="1289"/>
    </location>
</feature>
<feature type="compositionally biased region" description="Low complexity" evidence="1">
    <location>
        <begin position="1290"/>
        <end position="1385"/>
    </location>
</feature>
<feature type="region of interest" description="Disordered" evidence="1">
    <location>
        <begin position="549"/>
        <end position="625"/>
    </location>
</feature>
<feature type="compositionally biased region" description="Basic and acidic residues" evidence="1">
    <location>
        <begin position="1008"/>
        <end position="1018"/>
    </location>
</feature>
<feature type="compositionally biased region" description="Low complexity" evidence="1">
    <location>
        <begin position="995"/>
        <end position="1005"/>
    </location>
</feature>
<proteinExistence type="predicted"/>
<protein>
    <submittedName>
        <fullName evidence="2">Putative ribonuclease e</fullName>
    </submittedName>
</protein>
<feature type="region of interest" description="Disordered" evidence="1">
    <location>
        <begin position="973"/>
        <end position="1029"/>
    </location>
</feature>
<feature type="compositionally biased region" description="Basic and acidic residues" evidence="1">
    <location>
        <begin position="317"/>
        <end position="347"/>
    </location>
</feature>
<feature type="compositionally biased region" description="Low complexity" evidence="1">
    <location>
        <begin position="1054"/>
        <end position="1135"/>
    </location>
</feature>
<feature type="compositionally biased region" description="Basic and acidic residues" evidence="1">
    <location>
        <begin position="380"/>
        <end position="403"/>
    </location>
</feature>